<evidence type="ECO:0000256" key="1">
    <source>
        <dbReference type="SAM" id="SignalP"/>
    </source>
</evidence>
<dbReference type="EMBL" id="VFFF01000001">
    <property type="protein sequence ID" value="TNY32967.1"/>
    <property type="molecule type" value="Genomic_DNA"/>
</dbReference>
<feature type="chain" id="PRO_5022860553" evidence="1">
    <location>
        <begin position="21"/>
        <end position="120"/>
    </location>
</feature>
<dbReference type="RefSeq" id="WP_140193652.1">
    <property type="nucleotide sequence ID" value="NZ_CP065915.1"/>
</dbReference>
<organism evidence="2 3">
    <name type="scientific">Pelagovum pacificum</name>
    <dbReference type="NCBI Taxonomy" id="2588711"/>
    <lineage>
        <taxon>Bacteria</taxon>
        <taxon>Pseudomonadati</taxon>
        <taxon>Pseudomonadota</taxon>
        <taxon>Alphaproteobacteria</taxon>
        <taxon>Rhodobacterales</taxon>
        <taxon>Paracoccaceae</taxon>
        <taxon>Pelagovum</taxon>
    </lineage>
</organism>
<dbReference type="AlphaFoldDB" id="A0A5C5GFY5"/>
<reference evidence="2 3" key="1">
    <citation type="submission" date="2019-06" db="EMBL/GenBank/DDBJ databases">
        <title>Genome of new Rhodobacteraceae sp. SM1903.</title>
        <authorList>
            <person name="Ren X."/>
        </authorList>
    </citation>
    <scope>NUCLEOTIDE SEQUENCE [LARGE SCALE GENOMIC DNA]</scope>
    <source>
        <strain evidence="2 3">SM1903</strain>
    </source>
</reference>
<evidence type="ECO:0000313" key="2">
    <source>
        <dbReference type="EMBL" id="TNY32967.1"/>
    </source>
</evidence>
<name>A0A5C5GFY5_9RHOB</name>
<gene>
    <name evidence="2" type="ORF">FHY64_06740</name>
</gene>
<feature type="signal peptide" evidence="1">
    <location>
        <begin position="1"/>
        <end position="20"/>
    </location>
</feature>
<proteinExistence type="predicted"/>
<dbReference type="Proteomes" id="UP000314011">
    <property type="component" value="Unassembled WGS sequence"/>
</dbReference>
<keyword evidence="3" id="KW-1185">Reference proteome</keyword>
<protein>
    <submittedName>
        <fullName evidence="2">Uncharacterized protein</fullName>
    </submittedName>
</protein>
<evidence type="ECO:0000313" key="3">
    <source>
        <dbReference type="Proteomes" id="UP000314011"/>
    </source>
</evidence>
<accession>A0A5C5GFY5</accession>
<keyword evidence="1" id="KW-0732">Signal</keyword>
<comment type="caution">
    <text evidence="2">The sequence shown here is derived from an EMBL/GenBank/DDBJ whole genome shotgun (WGS) entry which is preliminary data.</text>
</comment>
<sequence length="120" mass="11670">MKIIMIAAATVAITSTAAFADSIPLPTAEAPFAISLGVTFSADGKSALPLDTISASVATGGTTAVTNATAAIDGSLSATSANGGATSSMYNSLNSSVSFGDQGFESSVGNSGKSFYPHPG</sequence>